<evidence type="ECO:0000313" key="21">
    <source>
        <dbReference type="Proteomes" id="UP000238308"/>
    </source>
</evidence>
<evidence type="ECO:0000256" key="2">
    <source>
        <dbReference type="ARBA" id="ARBA00004940"/>
    </source>
</evidence>
<evidence type="ECO:0000256" key="14">
    <source>
        <dbReference type="PIRNR" id="PIRNR000099"/>
    </source>
</evidence>
<dbReference type="FunFam" id="3.40.50.1980:FF:000010">
    <property type="entry name" value="Histidinol dehydrogenase"/>
    <property type="match status" value="1"/>
</dbReference>
<evidence type="ECO:0000256" key="1">
    <source>
        <dbReference type="ARBA" id="ARBA00003850"/>
    </source>
</evidence>
<evidence type="ECO:0000256" key="12">
    <source>
        <dbReference type="ARBA" id="ARBA00049489"/>
    </source>
</evidence>
<dbReference type="InterPro" id="IPR016161">
    <property type="entry name" value="Ald_DH/histidinol_DH"/>
</dbReference>
<sequence>MANICRLDSRDPGFKATLSQLLKVDAEQDDAIEAACARILREIKAEGDTALVRLTNQFDRMNISRATELEIDRHEWLAALNSLPRLQRLALEAAAERVRSYHQHQRQNSWSYTEADGTRLGQQITPLDRVGLYVPGGKAAYPSSVLMNAIPAKVAGVDEIIMVTPTPDGIRNPIVLAAAAIAGVDRAFAVGGAQAVGALAYGTDTIPAVDKIVGPGNAYVAAAKRRVFGTVGIDMIAGPSEILIICDGKTPADWIAMDLFSQAEHDELAQAILLCDDRAYLDAVEAAIDRLLPTMPRADIIRTSLANRGALVLVKDLQEACDLSNLIAPEHLEVSVADPDALLPLIRHAGAIFMGSYSSEALGDYCAGPNHVLPTSRTARFSSPLGVYDFQKRSSLIQVSSQGAKTLGAIAGTLADGEGLHAHAASARFRLKKVFE</sequence>
<dbReference type="GO" id="GO:0008270">
    <property type="term" value="F:zinc ion binding"/>
    <property type="evidence" value="ECO:0007669"/>
    <property type="project" value="UniProtKB-UniRule"/>
</dbReference>
<feature type="binding site" evidence="13 18">
    <location>
        <position position="262"/>
    </location>
    <ligand>
        <name>Zn(2+)</name>
        <dbReference type="ChEBI" id="CHEBI:29105"/>
    </ligand>
</feature>
<evidence type="ECO:0000256" key="5">
    <source>
        <dbReference type="ARBA" id="ARBA00016531"/>
    </source>
</evidence>
<dbReference type="PANTHER" id="PTHR21256">
    <property type="entry name" value="HISTIDINOL DEHYDROGENASE HDH"/>
    <property type="match status" value="1"/>
</dbReference>
<dbReference type="FunFam" id="3.40.50.1980:FF:000026">
    <property type="entry name" value="Histidinol dehydrogenase"/>
    <property type="match status" value="1"/>
</dbReference>
<feature type="binding site" evidence="13 17">
    <location>
        <position position="418"/>
    </location>
    <ligand>
        <name>substrate</name>
    </ligand>
</feature>
<keyword evidence="8 13" id="KW-0862">Zinc</keyword>
<dbReference type="GO" id="GO:0000105">
    <property type="term" value="P:L-histidine biosynthetic process"/>
    <property type="evidence" value="ECO:0007669"/>
    <property type="project" value="UniProtKB-UniRule"/>
</dbReference>
<evidence type="ECO:0000256" key="11">
    <source>
        <dbReference type="ARBA" id="ARBA00023102"/>
    </source>
</evidence>
<evidence type="ECO:0000256" key="7">
    <source>
        <dbReference type="ARBA" id="ARBA00022723"/>
    </source>
</evidence>
<dbReference type="InterPro" id="IPR022695">
    <property type="entry name" value="Histidinol_DH_monofunct"/>
</dbReference>
<dbReference type="Gene3D" id="3.40.50.1980">
    <property type="entry name" value="Nitrogenase molybdenum iron protein domain"/>
    <property type="match status" value="2"/>
</dbReference>
<dbReference type="EMBL" id="PVTV01000012">
    <property type="protein sequence ID" value="PRY98392.1"/>
    <property type="molecule type" value="Genomic_DNA"/>
</dbReference>
<evidence type="ECO:0000313" key="20">
    <source>
        <dbReference type="EMBL" id="PRY98392.1"/>
    </source>
</evidence>
<feature type="binding site" evidence="13 17">
    <location>
        <position position="240"/>
    </location>
    <ligand>
        <name>substrate</name>
    </ligand>
</feature>
<comment type="pathway">
    <text evidence="2 13">Amino-acid biosynthesis; L-histidine biosynthesis; L-histidine from 5-phospho-alpha-D-ribose 1-diphosphate: step 9/9.</text>
</comment>
<name>A0A2T0XHK2_9BURK</name>
<evidence type="ECO:0000256" key="4">
    <source>
        <dbReference type="ARBA" id="ARBA00012965"/>
    </source>
</evidence>
<comment type="cofactor">
    <cofactor evidence="13 18">
        <name>Zn(2+)</name>
        <dbReference type="ChEBI" id="CHEBI:29105"/>
    </cofactor>
    <text evidence="13 18">Binds 1 zinc ion per subunit.</text>
</comment>
<feature type="binding site" evidence="13 16">
    <location>
        <position position="217"/>
    </location>
    <ligand>
        <name>NAD(+)</name>
        <dbReference type="ChEBI" id="CHEBI:57540"/>
    </ligand>
</feature>
<feature type="binding site" evidence="13 18">
    <location>
        <position position="364"/>
    </location>
    <ligand>
        <name>Zn(2+)</name>
        <dbReference type="ChEBI" id="CHEBI:29105"/>
    </ligand>
</feature>
<dbReference type="OrthoDB" id="9805269at2"/>
<feature type="binding site" evidence="13 18">
    <location>
        <position position="265"/>
    </location>
    <ligand>
        <name>Zn(2+)</name>
        <dbReference type="ChEBI" id="CHEBI:29105"/>
    </ligand>
</feature>
<evidence type="ECO:0000256" key="18">
    <source>
        <dbReference type="PIRSR" id="PIRSR000099-4"/>
    </source>
</evidence>
<keyword evidence="11 13" id="KW-0368">Histidine biosynthesis</keyword>
<dbReference type="PIRSF" id="PIRSF000099">
    <property type="entry name" value="Histidinol_dh"/>
    <property type="match status" value="1"/>
</dbReference>
<dbReference type="NCBIfam" id="TIGR00069">
    <property type="entry name" value="hisD"/>
    <property type="match status" value="1"/>
</dbReference>
<dbReference type="RefSeq" id="WP_106227106.1">
    <property type="nucleotide sequence ID" value="NZ_PVTV01000012.1"/>
</dbReference>
<dbReference type="GO" id="GO:0005829">
    <property type="term" value="C:cytosol"/>
    <property type="evidence" value="ECO:0007669"/>
    <property type="project" value="TreeGrafter"/>
</dbReference>
<dbReference type="Proteomes" id="UP000238308">
    <property type="component" value="Unassembled WGS sequence"/>
</dbReference>
<comment type="caution">
    <text evidence="20">The sequence shown here is derived from an EMBL/GenBank/DDBJ whole genome shotgun (WGS) entry which is preliminary data.</text>
</comment>
<feature type="binding site" evidence="13 17">
    <location>
        <position position="423"/>
    </location>
    <ligand>
        <name>substrate</name>
    </ligand>
</feature>
<feature type="binding site" evidence="13 16">
    <location>
        <position position="194"/>
    </location>
    <ligand>
        <name>NAD(+)</name>
        <dbReference type="ChEBI" id="CHEBI:57540"/>
    </ligand>
</feature>
<feature type="binding site" evidence="13 18">
    <location>
        <position position="423"/>
    </location>
    <ligand>
        <name>Zn(2+)</name>
        <dbReference type="ChEBI" id="CHEBI:29105"/>
    </ligand>
</feature>
<keyword evidence="6 13" id="KW-0028">Amino-acid biosynthesis</keyword>
<protein>
    <recommendedName>
        <fullName evidence="5 13">Histidinol dehydrogenase</fullName>
        <shortName evidence="13">HDH</shortName>
        <ecNumber evidence="4 13">1.1.1.23</ecNumber>
    </recommendedName>
</protein>
<comment type="function">
    <text evidence="1 13">Catalyzes the sequential NAD-dependent oxidations of L-histidinol to L-histidinaldehyde and then to L-histidine.</text>
</comment>
<evidence type="ECO:0000256" key="17">
    <source>
        <dbReference type="PIRSR" id="PIRSR000099-3"/>
    </source>
</evidence>
<feature type="binding site" evidence="13 17">
    <location>
        <position position="364"/>
    </location>
    <ligand>
        <name>substrate</name>
    </ligand>
</feature>
<comment type="similarity">
    <text evidence="3 13 14 19">Belongs to the histidinol dehydrogenase family.</text>
</comment>
<reference evidence="20 21" key="1">
    <citation type="submission" date="2018-03" db="EMBL/GenBank/DDBJ databases">
        <title>Genomic Encyclopedia of Type Strains, Phase III (KMG-III): the genomes of soil and plant-associated and newly described type strains.</title>
        <authorList>
            <person name="Whitman W."/>
        </authorList>
    </citation>
    <scope>NUCLEOTIDE SEQUENCE [LARGE SCALE GENOMIC DNA]</scope>
    <source>
        <strain evidence="20 21">MWH-P2sevCIIIb</strain>
    </source>
</reference>
<evidence type="ECO:0000256" key="3">
    <source>
        <dbReference type="ARBA" id="ARBA00010178"/>
    </source>
</evidence>
<evidence type="ECO:0000256" key="16">
    <source>
        <dbReference type="PIRSR" id="PIRSR000099-2"/>
    </source>
</evidence>
<proteinExistence type="inferred from homology"/>
<comment type="catalytic activity">
    <reaction evidence="12 13">
        <text>L-histidinol + 2 NAD(+) + H2O = L-histidine + 2 NADH + 3 H(+)</text>
        <dbReference type="Rhea" id="RHEA:20641"/>
        <dbReference type="ChEBI" id="CHEBI:15377"/>
        <dbReference type="ChEBI" id="CHEBI:15378"/>
        <dbReference type="ChEBI" id="CHEBI:57540"/>
        <dbReference type="ChEBI" id="CHEBI:57595"/>
        <dbReference type="ChEBI" id="CHEBI:57699"/>
        <dbReference type="ChEBI" id="CHEBI:57945"/>
        <dbReference type="EC" id="1.1.1.23"/>
    </reaction>
</comment>
<evidence type="ECO:0000256" key="8">
    <source>
        <dbReference type="ARBA" id="ARBA00022833"/>
    </source>
</evidence>
<evidence type="ECO:0000256" key="6">
    <source>
        <dbReference type="ARBA" id="ARBA00022605"/>
    </source>
</evidence>
<keyword evidence="21" id="KW-1185">Reference proteome</keyword>
<dbReference type="CDD" id="cd06572">
    <property type="entry name" value="Histidinol_dh"/>
    <property type="match status" value="1"/>
</dbReference>
<feature type="binding site" evidence="13 17">
    <location>
        <position position="331"/>
    </location>
    <ligand>
        <name>substrate</name>
    </ligand>
</feature>
<gene>
    <name evidence="13" type="primary">hisD</name>
    <name evidence="20" type="ORF">BCM14_1219</name>
</gene>
<dbReference type="GO" id="GO:0051287">
    <property type="term" value="F:NAD binding"/>
    <property type="evidence" value="ECO:0007669"/>
    <property type="project" value="InterPro"/>
</dbReference>
<dbReference type="Pfam" id="PF00815">
    <property type="entry name" value="Histidinol_dh"/>
    <property type="match status" value="1"/>
</dbReference>
<evidence type="ECO:0000256" key="9">
    <source>
        <dbReference type="ARBA" id="ARBA00023002"/>
    </source>
</evidence>
<keyword evidence="7 13" id="KW-0479">Metal-binding</keyword>
<organism evidence="20 21">
    <name type="scientific">Jezberella montanilacus</name>
    <dbReference type="NCBI Taxonomy" id="323426"/>
    <lineage>
        <taxon>Bacteria</taxon>
        <taxon>Pseudomonadati</taxon>
        <taxon>Pseudomonadota</taxon>
        <taxon>Betaproteobacteria</taxon>
        <taxon>Burkholderiales</taxon>
        <taxon>Alcaligenaceae</taxon>
        <taxon>Jezberella</taxon>
    </lineage>
</organism>
<dbReference type="InterPro" id="IPR012131">
    <property type="entry name" value="Hstdl_DH"/>
</dbReference>
<feature type="binding site" evidence="13 17">
    <location>
        <position position="265"/>
    </location>
    <ligand>
        <name>substrate</name>
    </ligand>
</feature>
<feature type="active site" description="Proton acceptor" evidence="13 15">
    <location>
        <position position="330"/>
    </location>
</feature>
<evidence type="ECO:0000256" key="10">
    <source>
        <dbReference type="ARBA" id="ARBA00023027"/>
    </source>
</evidence>
<dbReference type="PRINTS" id="PR00083">
    <property type="entry name" value="HOLDHDRGNASE"/>
</dbReference>
<dbReference type="AlphaFoldDB" id="A0A2T0XHK2"/>
<evidence type="ECO:0000256" key="15">
    <source>
        <dbReference type="PIRSR" id="PIRSR000099-1"/>
    </source>
</evidence>
<dbReference type="SUPFAM" id="SSF53720">
    <property type="entry name" value="ALDH-like"/>
    <property type="match status" value="1"/>
</dbReference>
<dbReference type="HAMAP" id="MF_01024">
    <property type="entry name" value="HisD"/>
    <property type="match status" value="1"/>
</dbReference>
<dbReference type="GO" id="GO:0004399">
    <property type="term" value="F:histidinol dehydrogenase activity"/>
    <property type="evidence" value="ECO:0007669"/>
    <property type="project" value="UniProtKB-UniRule"/>
</dbReference>
<feature type="binding site" evidence="13 17">
    <location>
        <position position="262"/>
    </location>
    <ligand>
        <name>substrate</name>
    </ligand>
</feature>
<evidence type="ECO:0000256" key="19">
    <source>
        <dbReference type="RuleBase" id="RU004175"/>
    </source>
</evidence>
<dbReference type="EC" id="1.1.1.23" evidence="4 13"/>
<dbReference type="UniPathway" id="UPA00031">
    <property type="reaction ID" value="UER00014"/>
</dbReference>
<feature type="binding site" evidence="13 16">
    <location>
        <position position="133"/>
    </location>
    <ligand>
        <name>NAD(+)</name>
        <dbReference type="ChEBI" id="CHEBI:57540"/>
    </ligand>
</feature>
<dbReference type="InterPro" id="IPR001692">
    <property type="entry name" value="Histidinol_DH_CS"/>
</dbReference>
<feature type="active site" description="Proton acceptor" evidence="13 15">
    <location>
        <position position="331"/>
    </location>
</feature>
<dbReference type="Gene3D" id="1.20.5.1300">
    <property type="match status" value="1"/>
</dbReference>
<dbReference type="PANTHER" id="PTHR21256:SF2">
    <property type="entry name" value="HISTIDINE BIOSYNTHESIS TRIFUNCTIONAL PROTEIN"/>
    <property type="match status" value="1"/>
</dbReference>
<accession>A0A2T0XHK2</accession>
<dbReference type="PROSITE" id="PS00611">
    <property type="entry name" value="HISOL_DEHYDROGENASE"/>
    <property type="match status" value="1"/>
</dbReference>
<evidence type="ECO:0000256" key="13">
    <source>
        <dbReference type="HAMAP-Rule" id="MF_01024"/>
    </source>
</evidence>
<keyword evidence="10 13" id="KW-0520">NAD</keyword>
<keyword evidence="9 13" id="KW-0560">Oxidoreductase</keyword>